<accession>A0A2A9NMX4</accession>
<dbReference type="AlphaFoldDB" id="A0A2A9NMX4"/>
<evidence type="ECO:0000313" key="1">
    <source>
        <dbReference type="EMBL" id="PFH49032.1"/>
    </source>
</evidence>
<proteinExistence type="predicted"/>
<sequence>MDDIEYEVRHLDKTIASMSARRDKLIVQLDRCIIALAPYKKLPVDVLQHIFTLFSFTGDDSIELRSPFLRDLFDPAPKSSIQPPAAVKTNVLQTAAVPEDAWDEWV</sequence>
<dbReference type="Proteomes" id="UP000242287">
    <property type="component" value="Unassembled WGS sequence"/>
</dbReference>
<keyword evidence="2" id="KW-1185">Reference proteome</keyword>
<dbReference type="OrthoDB" id="2981470at2759"/>
<dbReference type="EMBL" id="KZ302042">
    <property type="protein sequence ID" value="PFH49032.1"/>
    <property type="molecule type" value="Genomic_DNA"/>
</dbReference>
<reference evidence="1 2" key="1">
    <citation type="submission" date="2014-02" db="EMBL/GenBank/DDBJ databases">
        <title>Transposable element dynamics among asymbiotic and ectomycorrhizal Amanita fungi.</title>
        <authorList>
            <consortium name="DOE Joint Genome Institute"/>
            <person name="Hess J."/>
            <person name="Skrede I."/>
            <person name="Wolfe B."/>
            <person name="LaButti K."/>
            <person name="Ohm R.A."/>
            <person name="Grigoriev I.V."/>
            <person name="Pringle A."/>
        </authorList>
    </citation>
    <scope>NUCLEOTIDE SEQUENCE [LARGE SCALE GENOMIC DNA]</scope>
    <source>
        <strain evidence="1 2">SKay4041</strain>
    </source>
</reference>
<gene>
    <name evidence="1" type="ORF">AMATHDRAFT_5284</name>
</gene>
<evidence type="ECO:0000313" key="2">
    <source>
        <dbReference type="Proteomes" id="UP000242287"/>
    </source>
</evidence>
<organism evidence="1 2">
    <name type="scientific">Amanita thiersii Skay4041</name>
    <dbReference type="NCBI Taxonomy" id="703135"/>
    <lineage>
        <taxon>Eukaryota</taxon>
        <taxon>Fungi</taxon>
        <taxon>Dikarya</taxon>
        <taxon>Basidiomycota</taxon>
        <taxon>Agaricomycotina</taxon>
        <taxon>Agaricomycetes</taxon>
        <taxon>Agaricomycetidae</taxon>
        <taxon>Agaricales</taxon>
        <taxon>Pluteineae</taxon>
        <taxon>Amanitaceae</taxon>
        <taxon>Amanita</taxon>
    </lineage>
</organism>
<name>A0A2A9NMX4_9AGAR</name>
<protein>
    <submittedName>
        <fullName evidence="1">Uncharacterized protein</fullName>
    </submittedName>
</protein>